<dbReference type="GO" id="GO:0034204">
    <property type="term" value="P:lipid translocation"/>
    <property type="evidence" value="ECO:0007669"/>
    <property type="project" value="TreeGrafter"/>
</dbReference>
<dbReference type="GO" id="GO:0008360">
    <property type="term" value="P:regulation of cell shape"/>
    <property type="evidence" value="ECO:0007669"/>
    <property type="project" value="UniProtKB-KW"/>
</dbReference>
<keyword evidence="10" id="KW-1185">Reference proteome</keyword>
<evidence type="ECO:0000256" key="6">
    <source>
        <dbReference type="ARBA" id="ARBA00022989"/>
    </source>
</evidence>
<keyword evidence="3 8" id="KW-0812">Transmembrane</keyword>
<evidence type="ECO:0000313" key="9">
    <source>
        <dbReference type="EMBL" id="MDQ0215921.1"/>
    </source>
</evidence>
<feature type="transmembrane region" description="Helical" evidence="8">
    <location>
        <begin position="123"/>
        <end position="144"/>
    </location>
</feature>
<dbReference type="AlphaFoldDB" id="A0AAJ1T3D8"/>
<feature type="transmembrane region" description="Helical" evidence="8">
    <location>
        <begin position="261"/>
        <end position="285"/>
    </location>
</feature>
<dbReference type="GO" id="GO:0015648">
    <property type="term" value="F:lipid-linked peptidoglycan transporter activity"/>
    <property type="evidence" value="ECO:0007669"/>
    <property type="project" value="TreeGrafter"/>
</dbReference>
<comment type="caution">
    <text evidence="9">The sequence shown here is derived from an EMBL/GenBank/DDBJ whole genome shotgun (WGS) entry which is preliminary data.</text>
</comment>
<evidence type="ECO:0000256" key="8">
    <source>
        <dbReference type="SAM" id="Phobius"/>
    </source>
</evidence>
<dbReference type="GO" id="GO:0009252">
    <property type="term" value="P:peptidoglycan biosynthetic process"/>
    <property type="evidence" value="ECO:0007669"/>
    <property type="project" value="UniProtKB-KW"/>
</dbReference>
<feature type="transmembrane region" description="Helical" evidence="8">
    <location>
        <begin position="181"/>
        <end position="202"/>
    </location>
</feature>
<keyword evidence="7 8" id="KW-0472">Membrane</keyword>
<dbReference type="InterPro" id="IPR004268">
    <property type="entry name" value="MurJ"/>
</dbReference>
<dbReference type="GO" id="GO:0005886">
    <property type="term" value="C:plasma membrane"/>
    <property type="evidence" value="ECO:0007669"/>
    <property type="project" value="UniProtKB-SubCell"/>
</dbReference>
<feature type="transmembrane region" description="Helical" evidence="8">
    <location>
        <begin position="156"/>
        <end position="175"/>
    </location>
</feature>
<dbReference type="Pfam" id="PF03023">
    <property type="entry name" value="MurJ"/>
    <property type="match status" value="1"/>
</dbReference>
<dbReference type="EMBL" id="JAUSUC010000030">
    <property type="protein sequence ID" value="MDQ0215921.1"/>
    <property type="molecule type" value="Genomic_DNA"/>
</dbReference>
<evidence type="ECO:0000256" key="4">
    <source>
        <dbReference type="ARBA" id="ARBA00022960"/>
    </source>
</evidence>
<feature type="transmembrane region" description="Helical" evidence="8">
    <location>
        <begin position="443"/>
        <end position="462"/>
    </location>
</feature>
<keyword evidence="4" id="KW-0133">Cell shape</keyword>
<evidence type="ECO:0000256" key="3">
    <source>
        <dbReference type="ARBA" id="ARBA00022692"/>
    </source>
</evidence>
<comment type="subcellular location">
    <subcellularLocation>
        <location evidence="1">Cell membrane</location>
        <topology evidence="1">Multi-pass membrane protein</topology>
    </subcellularLocation>
</comment>
<feature type="transmembrane region" description="Helical" evidence="8">
    <location>
        <begin position="305"/>
        <end position="327"/>
    </location>
</feature>
<dbReference type="PANTHER" id="PTHR47019">
    <property type="entry name" value="LIPID II FLIPPASE MURJ"/>
    <property type="match status" value="1"/>
</dbReference>
<reference evidence="9" key="1">
    <citation type="submission" date="2023-07" db="EMBL/GenBank/DDBJ databases">
        <title>Genomic Encyclopedia of Type Strains, Phase IV (KMG-IV): sequencing the most valuable type-strain genomes for metagenomic binning, comparative biology and taxonomic classification.</title>
        <authorList>
            <person name="Goeker M."/>
        </authorList>
    </citation>
    <scope>NUCLEOTIDE SEQUENCE</scope>
    <source>
        <strain evidence="9">DSM 23947</strain>
    </source>
</reference>
<keyword evidence="6 8" id="KW-1133">Transmembrane helix</keyword>
<evidence type="ECO:0000313" key="10">
    <source>
        <dbReference type="Proteomes" id="UP001237207"/>
    </source>
</evidence>
<feature type="transmembrane region" description="Helical" evidence="8">
    <location>
        <begin position="89"/>
        <end position="111"/>
    </location>
</feature>
<keyword evidence="5" id="KW-0573">Peptidoglycan synthesis</keyword>
<feature type="transmembrane region" description="Helical" evidence="8">
    <location>
        <begin position="376"/>
        <end position="395"/>
    </location>
</feature>
<dbReference type="RefSeq" id="WP_307257919.1">
    <property type="nucleotide sequence ID" value="NZ_JAUSUC010000030.1"/>
</dbReference>
<protein>
    <submittedName>
        <fullName evidence="9">Peptidoglycan lipid II flippase</fullName>
    </submittedName>
</protein>
<evidence type="ECO:0000256" key="7">
    <source>
        <dbReference type="ARBA" id="ARBA00023136"/>
    </source>
</evidence>
<evidence type="ECO:0000256" key="5">
    <source>
        <dbReference type="ARBA" id="ARBA00022984"/>
    </source>
</evidence>
<evidence type="ECO:0000256" key="1">
    <source>
        <dbReference type="ARBA" id="ARBA00004651"/>
    </source>
</evidence>
<keyword evidence="2" id="KW-1003">Cell membrane</keyword>
<evidence type="ECO:0000256" key="2">
    <source>
        <dbReference type="ARBA" id="ARBA00022475"/>
    </source>
</evidence>
<dbReference type="InterPro" id="IPR051050">
    <property type="entry name" value="Lipid_II_flippase_MurJ/MviN"/>
</dbReference>
<organism evidence="9 10">
    <name type="scientific">Oikeobacillus pervagus</name>
    <dbReference type="NCBI Taxonomy" id="1325931"/>
    <lineage>
        <taxon>Bacteria</taxon>
        <taxon>Bacillati</taxon>
        <taxon>Bacillota</taxon>
        <taxon>Bacilli</taxon>
        <taxon>Bacillales</taxon>
        <taxon>Bacillaceae</taxon>
        <taxon>Oikeobacillus</taxon>
    </lineage>
</organism>
<dbReference type="Proteomes" id="UP001237207">
    <property type="component" value="Unassembled WGS sequence"/>
</dbReference>
<dbReference type="PRINTS" id="PR01806">
    <property type="entry name" value="VIRFACTRMVIN"/>
</dbReference>
<dbReference type="NCBIfam" id="TIGR01695">
    <property type="entry name" value="murJ_mviN"/>
    <property type="match status" value="1"/>
</dbReference>
<sequence>MGKLRVASILFLLSTFFLKFSSMIREMVISRLFGASYEADVYFAAMTIPNAIVLFMLTGMKDAFLPSYYKYDRLGQGFSHLTNIVKGTFWISLGVSIIGAAISPFLVQTVYPEFGKYEHGFEIAAWTAALYFFSIALVGVNAVYEGYFDSQKKFSFSTFSQTVVVLCTIGSALLFHKILGVYSLPIGYLVGTFVSFIIKLVYLKPSKFLNWKQKMDISEIRQFYHIFWPVGLTIAVGQINLMVNMFFAARLGEGVVSHLNYAFRLVNIPQAIFGVTIATIIYPILASAQSDQNRDMFKRGIEKGLIYMFAFLAPTVVGMTILMKPLVQTFYEGGAFTAEATAATSQYAVFYLGSVLFYSIQAVIAKGFYTLEKGHYMMRIGMISIVVNIFSNWILSYLMGPVGLALSASIVGMIYSLITFTTLYRISGGFSLMSIGKEYSKSIIASMAMAAILVWVGSLGLIMEMHHILYLIIMIGIGAVIYFLALFLLRSEPLKEILARSGKVKSS</sequence>
<feature type="transmembrane region" description="Helical" evidence="8">
    <location>
        <begin position="347"/>
        <end position="369"/>
    </location>
</feature>
<name>A0AAJ1T3D8_9BACI</name>
<accession>A0AAJ1T3D8</accession>
<proteinExistence type="predicted"/>
<feature type="transmembrane region" description="Helical" evidence="8">
    <location>
        <begin position="468"/>
        <end position="489"/>
    </location>
</feature>
<dbReference type="PANTHER" id="PTHR47019:SF1">
    <property type="entry name" value="LIPID II FLIPPASE MURJ"/>
    <property type="match status" value="1"/>
</dbReference>
<feature type="transmembrane region" description="Helical" evidence="8">
    <location>
        <begin position="401"/>
        <end position="423"/>
    </location>
</feature>
<gene>
    <name evidence="9" type="ORF">J2S13_002341</name>
</gene>
<feature type="transmembrane region" description="Helical" evidence="8">
    <location>
        <begin position="223"/>
        <end position="249"/>
    </location>
</feature>
<feature type="transmembrane region" description="Helical" evidence="8">
    <location>
        <begin position="41"/>
        <end position="60"/>
    </location>
</feature>